<feature type="region of interest" description="Disordered" evidence="1">
    <location>
        <begin position="134"/>
        <end position="156"/>
    </location>
</feature>
<evidence type="ECO:0000256" key="1">
    <source>
        <dbReference type="SAM" id="MobiDB-lite"/>
    </source>
</evidence>
<feature type="region of interest" description="Disordered" evidence="1">
    <location>
        <begin position="173"/>
        <end position="203"/>
    </location>
</feature>
<evidence type="ECO:0000313" key="2">
    <source>
        <dbReference type="EMBL" id="KAJ7319898.1"/>
    </source>
</evidence>
<accession>A0A9Q1AYA1</accession>
<comment type="caution">
    <text evidence="2">The sequence shown here is derived from an EMBL/GenBank/DDBJ whole genome shotgun (WGS) entry which is preliminary data.</text>
</comment>
<gene>
    <name evidence="2" type="ORF">JRQ81_019409</name>
</gene>
<dbReference type="AlphaFoldDB" id="A0A9Q1AYA1"/>
<dbReference type="EMBL" id="JAPFRF010000010">
    <property type="protein sequence ID" value="KAJ7319898.1"/>
    <property type="molecule type" value="Genomic_DNA"/>
</dbReference>
<organism evidence="2 3">
    <name type="scientific">Phrynocephalus forsythii</name>
    <dbReference type="NCBI Taxonomy" id="171643"/>
    <lineage>
        <taxon>Eukaryota</taxon>
        <taxon>Metazoa</taxon>
        <taxon>Chordata</taxon>
        <taxon>Craniata</taxon>
        <taxon>Vertebrata</taxon>
        <taxon>Euteleostomi</taxon>
        <taxon>Lepidosauria</taxon>
        <taxon>Squamata</taxon>
        <taxon>Bifurcata</taxon>
        <taxon>Unidentata</taxon>
        <taxon>Episquamata</taxon>
        <taxon>Toxicofera</taxon>
        <taxon>Iguania</taxon>
        <taxon>Acrodonta</taxon>
        <taxon>Agamidae</taxon>
        <taxon>Agaminae</taxon>
        <taxon>Phrynocephalus</taxon>
    </lineage>
</organism>
<keyword evidence="3" id="KW-1185">Reference proteome</keyword>
<proteinExistence type="predicted"/>
<feature type="compositionally biased region" description="Basic and acidic residues" evidence="1">
    <location>
        <begin position="142"/>
        <end position="152"/>
    </location>
</feature>
<evidence type="ECO:0000313" key="3">
    <source>
        <dbReference type="Proteomes" id="UP001142489"/>
    </source>
</evidence>
<dbReference type="Proteomes" id="UP001142489">
    <property type="component" value="Unassembled WGS sequence"/>
</dbReference>
<protein>
    <submittedName>
        <fullName evidence="2">Uncharacterized protein</fullName>
    </submittedName>
</protein>
<name>A0A9Q1AYA1_9SAUR</name>
<sequence>MGRRKARNTNFCSLDRSLLLCFITSSKDLLCVSPSPCEDLELQPGVHYLHEDEVDIMGTLCRNSRLLLEKWQTLQKIKHCTMAFKLMKSWECRRGDVLRCQEETVLLNLSLSCPPGCQSNAWDSPNNTHCLPGSGVGVRKGQQADKWGKDGRSGSTRCHFSPAITSSLFALRKPMKAAGQRQQNFPEEQPNPSSKTYISGRHC</sequence>
<reference evidence="2" key="1">
    <citation type="journal article" date="2023" name="DNA Res.">
        <title>Chromosome-level genome assembly of Phrynocephalus forsythii using third-generation DNA sequencing and Hi-C analysis.</title>
        <authorList>
            <person name="Qi Y."/>
            <person name="Zhao W."/>
            <person name="Zhao Y."/>
            <person name="Niu C."/>
            <person name="Cao S."/>
            <person name="Zhang Y."/>
        </authorList>
    </citation>
    <scope>NUCLEOTIDE SEQUENCE</scope>
    <source>
        <tissue evidence="2">Muscle</tissue>
    </source>
</reference>
<feature type="compositionally biased region" description="Polar residues" evidence="1">
    <location>
        <begin position="180"/>
        <end position="197"/>
    </location>
</feature>